<protein>
    <submittedName>
        <fullName evidence="3">DUF2167 domain-containing protein</fullName>
    </submittedName>
</protein>
<keyword evidence="1" id="KW-0472">Membrane</keyword>
<dbReference type="OrthoDB" id="196355at2"/>
<keyword evidence="1" id="KW-1133">Transmembrane helix</keyword>
<feature type="signal peptide" evidence="2">
    <location>
        <begin position="1"/>
        <end position="20"/>
    </location>
</feature>
<evidence type="ECO:0000256" key="1">
    <source>
        <dbReference type="SAM" id="Phobius"/>
    </source>
</evidence>
<keyword evidence="4" id="KW-1185">Reference proteome</keyword>
<name>A0A327NME9_9BACT</name>
<dbReference type="Proteomes" id="UP000249016">
    <property type="component" value="Unassembled WGS sequence"/>
</dbReference>
<evidence type="ECO:0000313" key="3">
    <source>
        <dbReference type="EMBL" id="RAI76520.1"/>
    </source>
</evidence>
<evidence type="ECO:0000313" key="4">
    <source>
        <dbReference type="Proteomes" id="UP000249016"/>
    </source>
</evidence>
<reference evidence="3 4" key="1">
    <citation type="submission" date="2018-06" db="EMBL/GenBank/DDBJ databases">
        <title>Spirosoma sp. HMF3257 Genome sequencing and assembly.</title>
        <authorList>
            <person name="Kang H."/>
            <person name="Cha I."/>
            <person name="Kim H."/>
            <person name="Kang J."/>
            <person name="Joh K."/>
        </authorList>
    </citation>
    <scope>NUCLEOTIDE SEQUENCE [LARGE SCALE GENOMIC DNA]</scope>
    <source>
        <strain evidence="3 4">HMF3257</strain>
    </source>
</reference>
<keyword evidence="1" id="KW-0812">Transmembrane</keyword>
<dbReference type="RefSeq" id="WP_111346260.1">
    <property type="nucleotide sequence ID" value="NZ_QLII01000001.1"/>
</dbReference>
<proteinExistence type="predicted"/>
<gene>
    <name evidence="3" type="ORF">HMF3257_24410</name>
</gene>
<feature type="chain" id="PRO_5016427203" evidence="2">
    <location>
        <begin position="21"/>
        <end position="297"/>
    </location>
</feature>
<keyword evidence="2" id="KW-0732">Signal</keyword>
<dbReference type="EMBL" id="QLII01000001">
    <property type="protein sequence ID" value="RAI76520.1"/>
    <property type="molecule type" value="Genomic_DNA"/>
</dbReference>
<organism evidence="3 4">
    <name type="scientific">Spirosoma telluris</name>
    <dbReference type="NCBI Taxonomy" id="2183553"/>
    <lineage>
        <taxon>Bacteria</taxon>
        <taxon>Pseudomonadati</taxon>
        <taxon>Bacteroidota</taxon>
        <taxon>Cytophagia</taxon>
        <taxon>Cytophagales</taxon>
        <taxon>Cytophagaceae</taxon>
        <taxon>Spirosoma</taxon>
    </lineage>
</organism>
<evidence type="ECO:0000256" key="2">
    <source>
        <dbReference type="SAM" id="SignalP"/>
    </source>
</evidence>
<sequence length="297" mass="32760">MFRKLLSLCLGIAITISAQAQNSDKEAVIDSVHKTFTYQSGTISLHSDKAKLTVPKGFKFLDAEQSRRVLVDLWGNPSDVTTEGMLFPEKSGPLTDKSFAFNITYDDMGYVKDEDADEIDYSDLLKDMQAGMDEENAERVKQGYESIHLIGWASEPFYDKDHKVLHWAKELQFGDSASANTLNYDVRILGRSGVMSMNAIASMGELPMVKQHIPVIVNSIMFESGSRYSDFTSGDKLAAMTIGGLVAGKVLAKVGFFALILKFWKVLIAAVVGGFSLIRKFLTGRSTASDVEEEPQV</sequence>
<feature type="transmembrane region" description="Helical" evidence="1">
    <location>
        <begin position="256"/>
        <end position="278"/>
    </location>
</feature>
<comment type="caution">
    <text evidence="3">The sequence shown here is derived from an EMBL/GenBank/DDBJ whole genome shotgun (WGS) entry which is preliminary data.</text>
</comment>
<dbReference type="Pfam" id="PF09935">
    <property type="entry name" value="DUF2167"/>
    <property type="match status" value="1"/>
</dbReference>
<dbReference type="AlphaFoldDB" id="A0A327NME9"/>
<dbReference type="InterPro" id="IPR018682">
    <property type="entry name" value="DUF2167_membr"/>
</dbReference>
<accession>A0A327NME9</accession>